<reference evidence="1 2" key="1">
    <citation type="journal article" date="2018" name="Nat. Genet.">
        <title>Extensive intraspecific gene order and gene structural variations between Mo17 and other maize genomes.</title>
        <authorList>
            <person name="Sun S."/>
            <person name="Zhou Y."/>
            <person name="Chen J."/>
            <person name="Shi J."/>
            <person name="Zhao H."/>
            <person name="Zhao H."/>
            <person name="Song W."/>
            <person name="Zhang M."/>
            <person name="Cui Y."/>
            <person name="Dong X."/>
            <person name="Liu H."/>
            <person name="Ma X."/>
            <person name="Jiao Y."/>
            <person name="Wang B."/>
            <person name="Wei X."/>
            <person name="Stein J.C."/>
            <person name="Glaubitz J.C."/>
            <person name="Lu F."/>
            <person name="Yu G."/>
            <person name="Liang C."/>
            <person name="Fengler K."/>
            <person name="Li B."/>
            <person name="Rafalski A."/>
            <person name="Schnable P.S."/>
            <person name="Ware D.H."/>
            <person name="Buckler E.S."/>
            <person name="Lai J."/>
        </authorList>
    </citation>
    <scope>NUCLEOTIDE SEQUENCE [LARGE SCALE GENOMIC DNA]</scope>
    <source>
        <strain evidence="2">cv. Missouri 17</strain>
        <tissue evidence="1">Seedling</tissue>
    </source>
</reference>
<proteinExistence type="predicted"/>
<accession>A0A3L6DF75</accession>
<protein>
    <submittedName>
        <fullName evidence="1">Uncharacterized protein</fullName>
    </submittedName>
</protein>
<sequence length="22" mass="2750">MVRFMFFLEKHKAQENCAPFIY</sequence>
<evidence type="ECO:0000313" key="1">
    <source>
        <dbReference type="EMBL" id="PWZ07119.1"/>
    </source>
</evidence>
<gene>
    <name evidence="1" type="ORF">Zm00014a_040308</name>
</gene>
<comment type="caution">
    <text evidence="1">The sequence shown here is derived from an EMBL/GenBank/DDBJ whole genome shotgun (WGS) entry which is preliminary data.</text>
</comment>
<organism evidence="1 2">
    <name type="scientific">Zea mays</name>
    <name type="common">Maize</name>
    <dbReference type="NCBI Taxonomy" id="4577"/>
    <lineage>
        <taxon>Eukaryota</taxon>
        <taxon>Viridiplantae</taxon>
        <taxon>Streptophyta</taxon>
        <taxon>Embryophyta</taxon>
        <taxon>Tracheophyta</taxon>
        <taxon>Spermatophyta</taxon>
        <taxon>Magnoliopsida</taxon>
        <taxon>Liliopsida</taxon>
        <taxon>Poales</taxon>
        <taxon>Poaceae</taxon>
        <taxon>PACMAD clade</taxon>
        <taxon>Panicoideae</taxon>
        <taxon>Andropogonodae</taxon>
        <taxon>Andropogoneae</taxon>
        <taxon>Tripsacinae</taxon>
        <taxon>Zea</taxon>
    </lineage>
</organism>
<dbReference type="Proteomes" id="UP000251960">
    <property type="component" value="Chromosome 9"/>
</dbReference>
<name>A0A3L6DF75_MAIZE</name>
<dbReference type="AlphaFoldDB" id="A0A3L6DF75"/>
<dbReference type="EMBL" id="NCVQ01000010">
    <property type="protein sequence ID" value="PWZ07119.1"/>
    <property type="molecule type" value="Genomic_DNA"/>
</dbReference>
<evidence type="ECO:0000313" key="2">
    <source>
        <dbReference type="Proteomes" id="UP000251960"/>
    </source>
</evidence>